<gene>
    <name evidence="2" type="ORF">ISP17_02040</name>
</gene>
<feature type="transmembrane region" description="Helical" evidence="1">
    <location>
        <begin position="88"/>
        <end position="106"/>
    </location>
</feature>
<dbReference type="EMBL" id="JADIKM010000001">
    <property type="protein sequence ID" value="MFK2902729.1"/>
    <property type="molecule type" value="Genomic_DNA"/>
</dbReference>
<dbReference type="Gene3D" id="1.20.1530.20">
    <property type="match status" value="1"/>
</dbReference>
<protein>
    <submittedName>
        <fullName evidence="2">Bile acid:sodium symporter</fullName>
    </submittedName>
</protein>
<dbReference type="Pfam" id="PF13593">
    <property type="entry name" value="SBF_like"/>
    <property type="match status" value="1"/>
</dbReference>
<dbReference type="PIRSF" id="PIRSF026166">
    <property type="entry name" value="UCP026166"/>
    <property type="match status" value="1"/>
</dbReference>
<keyword evidence="1" id="KW-0812">Transmembrane</keyword>
<accession>A0ABW8JNZ9</accession>
<sequence length="329" mass="35145">MRRLPIDPFTQALLVTIALASLLPCRDGWAVAFDRITDAAIALLFFLHGAKLSRAAVLHGMTHWRLHTSVFACTFVLFPLFGLLLRPLMGVLLTPALTLGVLYVCTLPSTVQSSIAFTSMAGGNVPAAVVSASTSSLIGTVLTPLLVGLTVVAHNGGHGFSWHAVESILTLLLLPFAAGHLLRPWIGHWVDRHRPLLRYTDQGTILLVVYTAFSAAVVEGLWKTTPPLALLATLGVDALLLALVMLVTWFGSGALKFAREDRITMFFCGSKKSLATGVPMAKILFVALPGGLGGIVLPLMIFHQLQLMVCAMIAQRFARGAPVADAGTH</sequence>
<name>A0ABW8JNZ9_9GAMM</name>
<feature type="transmembrane region" description="Helical" evidence="1">
    <location>
        <begin position="64"/>
        <end position="82"/>
    </location>
</feature>
<dbReference type="PANTHER" id="PTHR18640:SF5">
    <property type="entry name" value="SODIUM_BILE ACID COTRANSPORTER 7"/>
    <property type="match status" value="1"/>
</dbReference>
<feature type="transmembrane region" description="Helical" evidence="1">
    <location>
        <begin position="127"/>
        <end position="154"/>
    </location>
</feature>
<proteinExistence type="predicted"/>
<dbReference type="Proteomes" id="UP001620460">
    <property type="component" value="Unassembled WGS sequence"/>
</dbReference>
<evidence type="ECO:0000256" key="1">
    <source>
        <dbReference type="SAM" id="Phobius"/>
    </source>
</evidence>
<feature type="transmembrane region" description="Helical" evidence="1">
    <location>
        <begin position="203"/>
        <end position="222"/>
    </location>
</feature>
<comment type="caution">
    <text evidence="2">The sequence shown here is derived from an EMBL/GenBank/DDBJ whole genome shotgun (WGS) entry which is preliminary data.</text>
</comment>
<evidence type="ECO:0000313" key="2">
    <source>
        <dbReference type="EMBL" id="MFK2902729.1"/>
    </source>
</evidence>
<dbReference type="InterPro" id="IPR038770">
    <property type="entry name" value="Na+/solute_symporter_sf"/>
</dbReference>
<dbReference type="RefSeq" id="WP_404629848.1">
    <property type="nucleotide sequence ID" value="NZ_JADIKM010000001.1"/>
</dbReference>
<dbReference type="PANTHER" id="PTHR18640">
    <property type="entry name" value="SOLUTE CARRIER FAMILY 10 MEMBER 7"/>
    <property type="match status" value="1"/>
</dbReference>
<organism evidence="2 3">
    <name type="scientific">Dyella ginsengisoli</name>
    <dbReference type="NCBI Taxonomy" id="363848"/>
    <lineage>
        <taxon>Bacteria</taxon>
        <taxon>Pseudomonadati</taxon>
        <taxon>Pseudomonadota</taxon>
        <taxon>Gammaproteobacteria</taxon>
        <taxon>Lysobacterales</taxon>
        <taxon>Rhodanobacteraceae</taxon>
        <taxon>Dyella</taxon>
    </lineage>
</organism>
<evidence type="ECO:0000313" key="3">
    <source>
        <dbReference type="Proteomes" id="UP001620460"/>
    </source>
</evidence>
<dbReference type="InterPro" id="IPR016833">
    <property type="entry name" value="Put_Na-Bile_cotransptr"/>
</dbReference>
<keyword evidence="3" id="KW-1185">Reference proteome</keyword>
<keyword evidence="1" id="KW-0472">Membrane</keyword>
<feature type="transmembrane region" description="Helical" evidence="1">
    <location>
        <begin position="160"/>
        <end position="182"/>
    </location>
</feature>
<feature type="transmembrane region" description="Helical" evidence="1">
    <location>
        <begin position="228"/>
        <end position="250"/>
    </location>
</feature>
<keyword evidence="1" id="KW-1133">Transmembrane helix</keyword>
<feature type="transmembrane region" description="Helical" evidence="1">
    <location>
        <begin position="281"/>
        <end position="302"/>
    </location>
</feature>
<reference evidence="2 3" key="1">
    <citation type="submission" date="2020-10" db="EMBL/GenBank/DDBJ databases">
        <title>Phylogeny of dyella-like bacteria.</title>
        <authorList>
            <person name="Fu J."/>
        </authorList>
    </citation>
    <scope>NUCLEOTIDE SEQUENCE [LARGE SCALE GENOMIC DNA]</scope>
    <source>
        <strain evidence="2 3">Gsoil3046</strain>
    </source>
</reference>